<gene>
    <name evidence="3" type="ORF">RSOLAG1IB_08178</name>
</gene>
<organism evidence="3 4">
    <name type="scientific">Thanatephorus cucumeris (strain AG1-IB / isolate 7/3/14)</name>
    <name type="common">Lettuce bottom rot fungus</name>
    <name type="synonym">Rhizoctonia solani</name>
    <dbReference type="NCBI Taxonomy" id="1108050"/>
    <lineage>
        <taxon>Eukaryota</taxon>
        <taxon>Fungi</taxon>
        <taxon>Dikarya</taxon>
        <taxon>Basidiomycota</taxon>
        <taxon>Agaricomycotina</taxon>
        <taxon>Agaricomycetes</taxon>
        <taxon>Cantharellales</taxon>
        <taxon>Ceratobasidiaceae</taxon>
        <taxon>Rhizoctonia</taxon>
        <taxon>Rhizoctonia solani AG-1</taxon>
    </lineage>
</organism>
<dbReference type="STRING" id="1108050.A0A0B7FGY7"/>
<keyword evidence="4" id="KW-1185">Reference proteome</keyword>
<dbReference type="SMART" id="SM00066">
    <property type="entry name" value="GAL4"/>
    <property type="match status" value="1"/>
</dbReference>
<dbReference type="PANTHER" id="PTHR37534">
    <property type="entry name" value="TRANSCRIPTIONAL ACTIVATOR PROTEIN UGA3"/>
    <property type="match status" value="1"/>
</dbReference>
<dbReference type="SUPFAM" id="SSF57701">
    <property type="entry name" value="Zn2/Cys6 DNA-binding domain"/>
    <property type="match status" value="1"/>
</dbReference>
<dbReference type="InterPro" id="IPR036864">
    <property type="entry name" value="Zn2-C6_fun-type_DNA-bd_sf"/>
</dbReference>
<reference evidence="3 4" key="1">
    <citation type="submission" date="2014-11" db="EMBL/GenBank/DDBJ databases">
        <authorList>
            <person name="Wibberg Daniel"/>
        </authorList>
    </citation>
    <scope>NUCLEOTIDE SEQUENCE [LARGE SCALE GENOMIC DNA]</scope>
    <source>
        <strain evidence="3">Rhizoctonia solani AG1-IB 7/3/14</strain>
    </source>
</reference>
<dbReference type="PANTHER" id="PTHR37534:SF46">
    <property type="entry name" value="ZN(II)2CYS6 TRANSCRIPTION FACTOR (EUROFUNG)"/>
    <property type="match status" value="1"/>
</dbReference>
<accession>A0A0B7FGY7</accession>
<evidence type="ECO:0000313" key="4">
    <source>
        <dbReference type="Proteomes" id="UP000059188"/>
    </source>
</evidence>
<sequence>MSRLFPKPGPPPTSCLTCRRRRKKCDMTRPFCERCLKSGYECLGYEGRKSGARIHRQILDVPTHSQSRPTVSAVPTNTTISKTVTSFSVGRPEDGRVNVGGSVDHVVRPSIIGAAMLYSISECFPPNDEKYVTTNSSGEFEQSWPQDPNQLRQVLRPRQFLDRNTETVFTGNGPTKAIEAFFQSVPPSIDVKEAMRENYFGHVIDTYSFQRIDYYFMPPPPELRRFISAQLMKSKRMMWVMYFGSKVFHLLLQENLTQSATAIEHIGWIDKLEQKFTTTSHSSLSINNVGEQLMVHLELVHLKLSLANSTLGYPMLRNALPKFLQLVAADTDLLVERSNGNLVVSLSRALSASRYELRRFALYDTVSAFLLGVPTLAEYGYDGEPDPVHNGFEWTYGLPVALLQVISQVTSWRAGSRVALDDWRTLERRAMAWKSPYALPDKVSAADSTGRERAAVQEGWRHVTLIYIYMLHPGSSPSILSRCGAYAPHLFLHTSQCEPQGLAISLTCFYLFSTSSTHPLLVVDFAPPTHLFFFSDTPTHSIRPGVGRPPELARWRGPGGIPVWRTASLAPTLPSSGPGRLVLSVLHIHIPPPARGQVASLFQFITIVPRTNNKRFHMYVAYPHPRPTPVLSYHLTAECKDIGQSTRSPKLQLSPFPSSVRLENALISQSHGDVHVSLSACFVFFESFALFERN</sequence>
<evidence type="ECO:0000313" key="3">
    <source>
        <dbReference type="EMBL" id="CEL56900.1"/>
    </source>
</evidence>
<proteinExistence type="predicted"/>
<feature type="domain" description="Zn(2)-C6 fungal-type" evidence="2">
    <location>
        <begin position="14"/>
        <end position="42"/>
    </location>
</feature>
<dbReference type="CDD" id="cd00067">
    <property type="entry name" value="GAL4"/>
    <property type="match status" value="1"/>
</dbReference>
<dbReference type="PROSITE" id="PS50048">
    <property type="entry name" value="ZN2_CY6_FUNGAL_2"/>
    <property type="match status" value="1"/>
</dbReference>
<dbReference type="InterPro" id="IPR001138">
    <property type="entry name" value="Zn2Cys6_DnaBD"/>
</dbReference>
<dbReference type="GO" id="GO:0008270">
    <property type="term" value="F:zinc ion binding"/>
    <property type="evidence" value="ECO:0007669"/>
    <property type="project" value="InterPro"/>
</dbReference>
<dbReference type="Gene3D" id="4.10.240.10">
    <property type="entry name" value="Zn(2)-C6 fungal-type DNA-binding domain"/>
    <property type="match status" value="1"/>
</dbReference>
<dbReference type="Pfam" id="PF00172">
    <property type="entry name" value="Zn_clus"/>
    <property type="match status" value="1"/>
</dbReference>
<name>A0A0B7FGY7_THACB</name>
<dbReference type="AlphaFoldDB" id="A0A0B7FGY7"/>
<protein>
    <recommendedName>
        <fullName evidence="2">Zn(2)-C6 fungal-type domain-containing protein</fullName>
    </recommendedName>
</protein>
<dbReference type="PROSITE" id="PS00463">
    <property type="entry name" value="ZN2_CY6_FUNGAL_1"/>
    <property type="match status" value="1"/>
</dbReference>
<evidence type="ECO:0000259" key="2">
    <source>
        <dbReference type="PROSITE" id="PS50048"/>
    </source>
</evidence>
<keyword evidence="1" id="KW-0539">Nucleus</keyword>
<evidence type="ECO:0000256" key="1">
    <source>
        <dbReference type="ARBA" id="ARBA00023242"/>
    </source>
</evidence>
<dbReference type="OrthoDB" id="4491390at2759"/>
<dbReference type="Proteomes" id="UP000059188">
    <property type="component" value="Unassembled WGS sequence"/>
</dbReference>
<dbReference type="GO" id="GO:0000981">
    <property type="term" value="F:DNA-binding transcription factor activity, RNA polymerase II-specific"/>
    <property type="evidence" value="ECO:0007669"/>
    <property type="project" value="InterPro"/>
</dbReference>
<dbReference type="EMBL" id="LN679125">
    <property type="protein sequence ID" value="CEL56900.1"/>
    <property type="molecule type" value="Genomic_DNA"/>
</dbReference>